<feature type="binding site" evidence="7">
    <location>
        <begin position="14"/>
        <end position="15"/>
    </location>
    <ligand>
        <name>substrate</name>
    </ligand>
</feature>
<feature type="binding site" evidence="7">
    <location>
        <begin position="189"/>
        <end position="190"/>
    </location>
    <ligand>
        <name>substrate</name>
    </ligand>
</feature>
<dbReference type="NCBIfam" id="TIGR00067">
    <property type="entry name" value="glut_race"/>
    <property type="match status" value="1"/>
</dbReference>
<dbReference type="Proteomes" id="UP000002247">
    <property type="component" value="Chromosome"/>
</dbReference>
<comment type="similarity">
    <text evidence="7">Belongs to the aspartate/glutamate racemases family.</text>
</comment>
<name>D6Z7R4_SEGRD</name>
<keyword evidence="6 7" id="KW-0961">Cell wall biogenesis/degradation</keyword>
<protein>
    <recommendedName>
        <fullName evidence="2 7">Glutamate racemase</fullName>
        <ecNumber evidence="2 7">5.1.1.3</ecNumber>
    </recommendedName>
</protein>
<dbReference type="FunFam" id="3.40.50.1860:FF:000001">
    <property type="entry name" value="Glutamate racemase"/>
    <property type="match status" value="1"/>
</dbReference>
<evidence type="ECO:0000256" key="7">
    <source>
        <dbReference type="HAMAP-Rule" id="MF_00258"/>
    </source>
</evidence>
<dbReference type="UniPathway" id="UPA00219"/>
<dbReference type="HAMAP" id="MF_00258">
    <property type="entry name" value="Glu_racemase"/>
    <property type="match status" value="1"/>
</dbReference>
<dbReference type="GO" id="GO:0008360">
    <property type="term" value="P:regulation of cell shape"/>
    <property type="evidence" value="ECO:0007669"/>
    <property type="project" value="UniProtKB-KW"/>
</dbReference>
<dbReference type="KEGG" id="srt:Srot_1531"/>
<dbReference type="EMBL" id="CP001958">
    <property type="protein sequence ID" value="ADG97994.1"/>
    <property type="molecule type" value="Genomic_DNA"/>
</dbReference>
<evidence type="ECO:0000256" key="2">
    <source>
        <dbReference type="ARBA" id="ARBA00013090"/>
    </source>
</evidence>
<dbReference type="HOGENOM" id="CLU_052344_0_1_11"/>
<dbReference type="InterPro" id="IPR018187">
    <property type="entry name" value="Asp/Glu_racemase_AS_1"/>
</dbReference>
<feature type="active site" description="Proton donor/acceptor" evidence="7">
    <location>
        <position position="77"/>
    </location>
</feature>
<keyword evidence="5 7" id="KW-0413">Isomerase</keyword>
<dbReference type="InterPro" id="IPR033134">
    <property type="entry name" value="Asp/Glu_racemase_AS_2"/>
</dbReference>
<comment type="catalytic activity">
    <reaction evidence="1 7">
        <text>L-glutamate = D-glutamate</text>
        <dbReference type="Rhea" id="RHEA:12813"/>
        <dbReference type="ChEBI" id="CHEBI:29985"/>
        <dbReference type="ChEBI" id="CHEBI:29986"/>
        <dbReference type="EC" id="5.1.1.3"/>
    </reaction>
</comment>
<keyword evidence="9" id="KW-1185">Reference proteome</keyword>
<dbReference type="PROSITE" id="PS00924">
    <property type="entry name" value="ASP_GLU_RACEMASE_2"/>
    <property type="match status" value="1"/>
</dbReference>
<dbReference type="eggNOG" id="COG0796">
    <property type="taxonomic scope" value="Bacteria"/>
</dbReference>
<evidence type="ECO:0000256" key="4">
    <source>
        <dbReference type="ARBA" id="ARBA00022984"/>
    </source>
</evidence>
<dbReference type="PANTHER" id="PTHR21198:SF2">
    <property type="entry name" value="GLUTAMATE RACEMASE"/>
    <property type="match status" value="1"/>
</dbReference>
<keyword evidence="4 7" id="KW-0573">Peptidoglycan synthesis</keyword>
<dbReference type="AlphaFoldDB" id="D6Z7R4"/>
<sequence>MRRPNPEAPIGVFDSGVGGLTVARAVADLLPHEAMRYVADSAHQPYGPQSVAQVRRHALAVLDSLVDEGVKMLVIACNSASVACLADARERYPVPVVEVVLPAVRSALAATRSGRIGVIGTRITIASRAYEDSFAAVAPHTSVVSAPCPRFVDFIEQGVVSGPELEALALEYLAPLTAADVDVLVLGCTHYPLLADLIGAVMGPDVRLVSPSEETAKDIARILAAEGTARPAAQGPASVLVTQTGASEQLLQWAGGLLGSRLLPHSRWTRRAAV</sequence>
<dbReference type="InterPro" id="IPR001920">
    <property type="entry name" value="Asp/Glu_race"/>
</dbReference>
<comment type="function">
    <text evidence="7">Provides the (R)-glutamate required for cell wall biosynthesis.</text>
</comment>
<dbReference type="OrthoDB" id="9801055at2"/>
<feature type="active site" description="Proton donor/acceptor" evidence="7">
    <location>
        <position position="188"/>
    </location>
</feature>
<dbReference type="InterPro" id="IPR004391">
    <property type="entry name" value="Glu_race"/>
</dbReference>
<dbReference type="GO" id="GO:0008881">
    <property type="term" value="F:glutamate racemase activity"/>
    <property type="evidence" value="ECO:0007669"/>
    <property type="project" value="UniProtKB-UniRule"/>
</dbReference>
<dbReference type="SUPFAM" id="SSF53681">
    <property type="entry name" value="Aspartate/glutamate racemase"/>
    <property type="match status" value="2"/>
</dbReference>
<accession>D6Z7R4</accession>
<keyword evidence="3 7" id="KW-0133">Cell shape</keyword>
<feature type="binding site" evidence="7">
    <location>
        <begin position="46"/>
        <end position="47"/>
    </location>
    <ligand>
        <name>substrate</name>
    </ligand>
</feature>
<dbReference type="Gene3D" id="3.40.50.1860">
    <property type="match status" value="2"/>
</dbReference>
<evidence type="ECO:0000313" key="9">
    <source>
        <dbReference type="Proteomes" id="UP000002247"/>
    </source>
</evidence>
<dbReference type="PROSITE" id="PS00923">
    <property type="entry name" value="ASP_GLU_RACEMASE_1"/>
    <property type="match status" value="1"/>
</dbReference>
<gene>
    <name evidence="7" type="primary">murI</name>
    <name evidence="8" type="ordered locus">Srot_1531</name>
</gene>
<evidence type="ECO:0000256" key="1">
    <source>
        <dbReference type="ARBA" id="ARBA00001602"/>
    </source>
</evidence>
<dbReference type="EC" id="5.1.1.3" evidence="2 7"/>
<evidence type="ECO:0000256" key="6">
    <source>
        <dbReference type="ARBA" id="ARBA00023316"/>
    </source>
</evidence>
<comment type="pathway">
    <text evidence="7">Cell wall biogenesis; peptidoglycan biosynthesis.</text>
</comment>
<dbReference type="Pfam" id="PF01177">
    <property type="entry name" value="Asp_Glu_race"/>
    <property type="match status" value="1"/>
</dbReference>
<dbReference type="InterPro" id="IPR015942">
    <property type="entry name" value="Asp/Glu/hydantoin_racemase"/>
</dbReference>
<proteinExistence type="inferred from homology"/>
<dbReference type="PANTHER" id="PTHR21198">
    <property type="entry name" value="GLUTAMATE RACEMASE"/>
    <property type="match status" value="1"/>
</dbReference>
<evidence type="ECO:0000256" key="3">
    <source>
        <dbReference type="ARBA" id="ARBA00022960"/>
    </source>
</evidence>
<dbReference type="GO" id="GO:0071555">
    <property type="term" value="P:cell wall organization"/>
    <property type="evidence" value="ECO:0007669"/>
    <property type="project" value="UniProtKB-KW"/>
</dbReference>
<organism evidence="8 9">
    <name type="scientific">Segniliparus rotundus (strain ATCC BAA-972 / CDC 1076 / CIP 108378 / DSM 44985 / JCM 13578)</name>
    <dbReference type="NCBI Taxonomy" id="640132"/>
    <lineage>
        <taxon>Bacteria</taxon>
        <taxon>Bacillati</taxon>
        <taxon>Actinomycetota</taxon>
        <taxon>Actinomycetes</taxon>
        <taxon>Mycobacteriales</taxon>
        <taxon>Segniliparaceae</taxon>
        <taxon>Segniliparus</taxon>
    </lineage>
</organism>
<evidence type="ECO:0000256" key="5">
    <source>
        <dbReference type="ARBA" id="ARBA00023235"/>
    </source>
</evidence>
<feature type="binding site" evidence="7">
    <location>
        <begin position="78"/>
        <end position="79"/>
    </location>
    <ligand>
        <name>substrate</name>
    </ligand>
</feature>
<dbReference type="STRING" id="640132.Srot_1531"/>
<dbReference type="GO" id="GO:0009252">
    <property type="term" value="P:peptidoglycan biosynthetic process"/>
    <property type="evidence" value="ECO:0007669"/>
    <property type="project" value="UniProtKB-UniRule"/>
</dbReference>
<evidence type="ECO:0000313" key="8">
    <source>
        <dbReference type="EMBL" id="ADG97994.1"/>
    </source>
</evidence>
<dbReference type="RefSeq" id="WP_013138447.1">
    <property type="nucleotide sequence ID" value="NC_014168.1"/>
</dbReference>
<reference evidence="8 9" key="1">
    <citation type="journal article" date="2010" name="Stand. Genomic Sci.">
        <title>Complete genome sequence of Segniliparus rotundus type strain (CDC 1076).</title>
        <authorList>
            <person name="Sikorski J."/>
            <person name="Lapidus A."/>
            <person name="Copeland A."/>
            <person name="Misra M."/>
            <person name="Glavina Del Rio T."/>
            <person name="Nolan M."/>
            <person name="Lucas S."/>
            <person name="Chen F."/>
            <person name="Tice H."/>
            <person name="Cheng J.F."/>
            <person name="Jando M."/>
            <person name="Schneider S."/>
            <person name="Bruce D."/>
            <person name="Goodwin L."/>
            <person name="Pitluck S."/>
            <person name="Liolios K."/>
            <person name="Mikhailova N."/>
            <person name="Pati A."/>
            <person name="Ivanova N."/>
            <person name="Mavromatis K."/>
            <person name="Chen A."/>
            <person name="Palaniappan K."/>
            <person name="Chertkov O."/>
            <person name="Land M."/>
            <person name="Hauser L."/>
            <person name="Chang Y.J."/>
            <person name="Jeffries C.D."/>
            <person name="Brettin T."/>
            <person name="Detter J.C."/>
            <person name="Han C."/>
            <person name="Rohde M."/>
            <person name="Goker M."/>
            <person name="Bristow J."/>
            <person name="Eisen J.A."/>
            <person name="Markowitz V."/>
            <person name="Hugenholtz P."/>
            <person name="Kyrpides N.C."/>
            <person name="Klenk H.P."/>
        </authorList>
    </citation>
    <scope>NUCLEOTIDE SEQUENCE [LARGE SCALE GENOMIC DNA]</scope>
    <source>
        <strain evidence="9">ATCC BAA-972 / CDC 1076 / CIP 108378 / DSM 44985 / JCM 13578</strain>
    </source>
</reference>